<dbReference type="InterPro" id="IPR053793">
    <property type="entry name" value="PB1-like"/>
</dbReference>
<organism evidence="3 4">
    <name type="scientific">Mycoemilia scoparia</name>
    <dbReference type="NCBI Taxonomy" id="417184"/>
    <lineage>
        <taxon>Eukaryota</taxon>
        <taxon>Fungi</taxon>
        <taxon>Fungi incertae sedis</taxon>
        <taxon>Zoopagomycota</taxon>
        <taxon>Kickxellomycotina</taxon>
        <taxon>Kickxellomycetes</taxon>
        <taxon>Kickxellales</taxon>
        <taxon>Kickxellaceae</taxon>
        <taxon>Mycoemilia</taxon>
    </lineage>
</organism>
<dbReference type="CDD" id="cd05992">
    <property type="entry name" value="PB1"/>
    <property type="match status" value="1"/>
</dbReference>
<keyword evidence="4" id="KW-1185">Reference proteome</keyword>
<feature type="compositionally biased region" description="Basic and acidic residues" evidence="1">
    <location>
        <begin position="328"/>
        <end position="346"/>
    </location>
</feature>
<feature type="region of interest" description="Disordered" evidence="1">
    <location>
        <begin position="260"/>
        <end position="507"/>
    </location>
</feature>
<feature type="compositionally biased region" description="Basic and acidic residues" evidence="1">
    <location>
        <begin position="420"/>
        <end position="452"/>
    </location>
</feature>
<dbReference type="AlphaFoldDB" id="A0A9W7ZNU4"/>
<feature type="compositionally biased region" description="Low complexity" evidence="1">
    <location>
        <begin position="453"/>
        <end position="463"/>
    </location>
</feature>
<dbReference type="InterPro" id="IPR000270">
    <property type="entry name" value="PB1_dom"/>
</dbReference>
<comment type="caution">
    <text evidence="3">The sequence shown here is derived from an EMBL/GenBank/DDBJ whole genome shotgun (WGS) entry which is preliminary data.</text>
</comment>
<name>A0A9W7ZNU4_9FUNG</name>
<evidence type="ECO:0000313" key="3">
    <source>
        <dbReference type="EMBL" id="KAJ1912554.1"/>
    </source>
</evidence>
<dbReference type="Gene3D" id="3.10.20.90">
    <property type="entry name" value="Phosphatidylinositol 3-kinase Catalytic Subunit, Chain A, domain 1"/>
    <property type="match status" value="1"/>
</dbReference>
<feature type="compositionally biased region" description="Low complexity" evidence="1">
    <location>
        <begin position="470"/>
        <end position="507"/>
    </location>
</feature>
<reference evidence="3" key="1">
    <citation type="submission" date="2022-07" db="EMBL/GenBank/DDBJ databases">
        <title>Phylogenomic reconstructions and comparative analyses of Kickxellomycotina fungi.</title>
        <authorList>
            <person name="Reynolds N.K."/>
            <person name="Stajich J.E."/>
            <person name="Barry K."/>
            <person name="Grigoriev I.V."/>
            <person name="Crous P."/>
            <person name="Smith M.E."/>
        </authorList>
    </citation>
    <scope>NUCLEOTIDE SEQUENCE</scope>
    <source>
        <strain evidence="3">NBRC 100468</strain>
    </source>
</reference>
<dbReference type="Pfam" id="PF00564">
    <property type="entry name" value="PB1"/>
    <property type="match status" value="1"/>
</dbReference>
<dbReference type="PROSITE" id="PS51745">
    <property type="entry name" value="PB1"/>
    <property type="match status" value="1"/>
</dbReference>
<dbReference type="SUPFAM" id="SSF54277">
    <property type="entry name" value="CAD &amp; PB1 domains"/>
    <property type="match status" value="1"/>
</dbReference>
<dbReference type="OrthoDB" id="10659063at2759"/>
<evidence type="ECO:0000259" key="2">
    <source>
        <dbReference type="PROSITE" id="PS51745"/>
    </source>
</evidence>
<feature type="compositionally biased region" description="Low complexity" evidence="1">
    <location>
        <begin position="387"/>
        <end position="416"/>
    </location>
</feature>
<evidence type="ECO:0000313" key="4">
    <source>
        <dbReference type="Proteomes" id="UP001150538"/>
    </source>
</evidence>
<dbReference type="Proteomes" id="UP001150538">
    <property type="component" value="Unassembled WGS sequence"/>
</dbReference>
<protein>
    <recommendedName>
        <fullName evidence="2">PB1 domain-containing protein</fullName>
    </recommendedName>
</protein>
<feature type="domain" description="PB1" evidence="2">
    <location>
        <begin position="4"/>
        <end position="87"/>
    </location>
</feature>
<gene>
    <name evidence="3" type="ORF">H4219_005557</name>
</gene>
<feature type="compositionally biased region" description="Basic and acidic residues" evidence="1">
    <location>
        <begin position="287"/>
        <end position="313"/>
    </location>
</feature>
<proteinExistence type="predicted"/>
<accession>A0A9W7ZNU4</accession>
<feature type="compositionally biased region" description="Basic and acidic residues" evidence="1">
    <location>
        <begin position="353"/>
        <end position="372"/>
    </location>
</feature>
<dbReference type="EMBL" id="JANBPU010000335">
    <property type="protein sequence ID" value="KAJ1912554.1"/>
    <property type="molecule type" value="Genomic_DNA"/>
</dbReference>
<sequence>MPEKRVVKVNRLGKLFVPLQVDPANTNWDSLRSEVLSLVELKDPSIRCFYYEDDEGDKVGVACDHDVEEMFAITNPNDPIKLYMVRDSISLGVDAALKGVNQQWDSIITPIKIDVPKENNKGKAKEEEEIKIEIKEEVKEEKPPKKEETIKFEAKEEVKITPPPPPPPATIDTSKLESMLKELMEATKENNNISKGLLENYANQTNELNALNGNISKMGEGLVSGITGIGNSLEKWSKMLSENQIKLSSTVESSFKSLQESRASSKAETDVEIEVSSSSSSDEDDDGGKKGSTDTKIKIKEKVKAEAESKQKTQSEPQAKPTPPPPAPEKKQEEKKEEVKVKEESKVNVVIEEQGKKDDKKKEEIKIKEESKVNVVIEEQEPKKPKVTTPAPASTSSGPKDTSSTNSSSASASASSEIDVEVKSDKGKKTDKSGKKEEKIKVTIKSEADAEAKTSSSSSSSSGSKDDTKTSSASGSASTNAVISASSGSSSSAGSVVTSSSTSGTVSNEAPSNYRFTWYGPDFWLQRNQANFGSEFFSKFTSDVWKAPPELPSFPYNTDQNKFIDDHIFGIKSATGKIDPTVKEREMKFMFQLLEETGGDFTKAQQYWHQSLA</sequence>
<evidence type="ECO:0000256" key="1">
    <source>
        <dbReference type="SAM" id="MobiDB-lite"/>
    </source>
</evidence>